<feature type="coiled-coil region" evidence="1">
    <location>
        <begin position="1"/>
        <end position="63"/>
    </location>
</feature>
<evidence type="ECO:0000256" key="2">
    <source>
        <dbReference type="SAM" id="MobiDB-lite"/>
    </source>
</evidence>
<keyword evidence="4" id="KW-1185">Reference proteome</keyword>
<accession>A0AA35WT57</accession>
<dbReference type="EMBL" id="CASHTH010002178">
    <property type="protein sequence ID" value="CAI8025750.1"/>
    <property type="molecule type" value="Genomic_DNA"/>
</dbReference>
<name>A0AA35WT57_GEOBA</name>
<feature type="compositionally biased region" description="Low complexity" evidence="2">
    <location>
        <begin position="107"/>
        <end position="118"/>
    </location>
</feature>
<reference evidence="3" key="1">
    <citation type="submission" date="2023-03" db="EMBL/GenBank/DDBJ databases">
        <authorList>
            <person name="Steffen K."/>
            <person name="Cardenas P."/>
        </authorList>
    </citation>
    <scope>NUCLEOTIDE SEQUENCE</scope>
</reference>
<dbReference type="Proteomes" id="UP001174909">
    <property type="component" value="Unassembled WGS sequence"/>
</dbReference>
<dbReference type="AlphaFoldDB" id="A0AA35WT57"/>
<feature type="region of interest" description="Disordered" evidence="2">
    <location>
        <begin position="66"/>
        <end position="125"/>
    </location>
</feature>
<feature type="compositionally biased region" description="Pro residues" evidence="2">
    <location>
        <begin position="89"/>
        <end position="106"/>
    </location>
</feature>
<comment type="caution">
    <text evidence="3">The sequence shown here is derived from an EMBL/GenBank/DDBJ whole genome shotgun (WGS) entry which is preliminary data.</text>
</comment>
<evidence type="ECO:0000313" key="3">
    <source>
        <dbReference type="EMBL" id="CAI8025750.1"/>
    </source>
</evidence>
<keyword evidence="1" id="KW-0175">Coiled coil</keyword>
<protein>
    <submittedName>
        <fullName evidence="3">Uncharacterized protein</fullName>
    </submittedName>
</protein>
<proteinExistence type="predicted"/>
<evidence type="ECO:0000313" key="4">
    <source>
        <dbReference type="Proteomes" id="UP001174909"/>
    </source>
</evidence>
<gene>
    <name evidence="3" type="ORF">GBAR_LOCUS14855</name>
</gene>
<sequence length="125" mass="13861">MKGMEDEVSRLTSQISCLQAKAQQQQRQPGPVELAETAAKEEIERYRAERNMFRAKYTDLKQKCAKIPPCPPETAEPTPISSLPLHQHVPPPSLPEPAPTQPPSSYPLPSSSQPYGSSNDLCHQQ</sequence>
<organism evidence="3 4">
    <name type="scientific">Geodia barretti</name>
    <name type="common">Barrett's horny sponge</name>
    <dbReference type="NCBI Taxonomy" id="519541"/>
    <lineage>
        <taxon>Eukaryota</taxon>
        <taxon>Metazoa</taxon>
        <taxon>Porifera</taxon>
        <taxon>Demospongiae</taxon>
        <taxon>Heteroscleromorpha</taxon>
        <taxon>Tetractinellida</taxon>
        <taxon>Astrophorina</taxon>
        <taxon>Geodiidae</taxon>
        <taxon>Geodia</taxon>
    </lineage>
</organism>
<evidence type="ECO:0000256" key="1">
    <source>
        <dbReference type="SAM" id="Coils"/>
    </source>
</evidence>